<dbReference type="Gene3D" id="3.40.640.10">
    <property type="entry name" value="Type I PLP-dependent aspartate aminotransferase-like (Major domain)"/>
    <property type="match status" value="1"/>
</dbReference>
<dbReference type="RefSeq" id="WP_340271475.1">
    <property type="nucleotide sequence ID" value="NZ_JBBEOG010000011.1"/>
</dbReference>
<evidence type="ECO:0000313" key="5">
    <source>
        <dbReference type="Proteomes" id="UP001596122"/>
    </source>
</evidence>
<accession>A0ABW0GJ78</accession>
<sequence length="406" mass="41326">MTASSQPFPGLHPDSLAVHAGRDDLGELGVHAPPLDLSSTYPLPDVDAGGASYEAMAGGGPPVPEGGHVYQRLWNPTVARFEEALARLEHAESAVAFASGMAALSATVLALTTGSGRRHVVAVRPLYGGSDHLLATGLLGTEVTFCSAHEVAGAVRPDTAMVLAETPANPTLDLVDIAALVRDSGTVPVVVDGTFATPVLQNPLDHGAAMVLHSATKYLGGHGDVVGGVVACSEEHAAGLRRVRAVTGGLLHPLGAYLLHRGLATLPVRVRAQQAGALAVVEAAVDHPAVARVHSPALDTTGVVARQMHGPGAMLALELHGGLAAASGFIAALRLFTHAVSLGGVDSLVQHPAALTHRPVEAGARPGDGIVRLSVGLEHPGDLVADVRQALDAVLLRAREPAVSAS</sequence>
<dbReference type="InterPro" id="IPR015421">
    <property type="entry name" value="PyrdxlP-dep_Trfase_major"/>
</dbReference>
<dbReference type="PANTHER" id="PTHR11808">
    <property type="entry name" value="TRANS-SULFURATION ENZYME FAMILY MEMBER"/>
    <property type="match status" value="1"/>
</dbReference>
<evidence type="ECO:0000313" key="4">
    <source>
        <dbReference type="EMBL" id="MFC5379975.1"/>
    </source>
</evidence>
<dbReference type="EMBL" id="JBHSLD010000004">
    <property type="protein sequence ID" value="MFC5379975.1"/>
    <property type="molecule type" value="Genomic_DNA"/>
</dbReference>
<dbReference type="InterPro" id="IPR000277">
    <property type="entry name" value="Cys/Met-Metab_PyrdxlP-dep_enz"/>
</dbReference>
<dbReference type="InterPro" id="IPR015424">
    <property type="entry name" value="PyrdxlP-dep_Trfase"/>
</dbReference>
<dbReference type="Gene3D" id="3.90.1150.10">
    <property type="entry name" value="Aspartate Aminotransferase, domain 1"/>
    <property type="match status" value="1"/>
</dbReference>
<dbReference type="InterPro" id="IPR015422">
    <property type="entry name" value="PyrdxlP-dep_Trfase_small"/>
</dbReference>
<comment type="similarity">
    <text evidence="3">Belongs to the trans-sulfuration enzymes family.</text>
</comment>
<name>A0ABW0GJ78_9MICO</name>
<keyword evidence="5" id="KW-1185">Reference proteome</keyword>
<comment type="caution">
    <text evidence="4">The sequence shown here is derived from an EMBL/GenBank/DDBJ whole genome shotgun (WGS) entry which is preliminary data.</text>
</comment>
<organism evidence="4 5">
    <name type="scientific">Aquipuribacter nitratireducens</name>
    <dbReference type="NCBI Taxonomy" id="650104"/>
    <lineage>
        <taxon>Bacteria</taxon>
        <taxon>Bacillati</taxon>
        <taxon>Actinomycetota</taxon>
        <taxon>Actinomycetes</taxon>
        <taxon>Micrococcales</taxon>
        <taxon>Intrasporangiaceae</taxon>
        <taxon>Aquipuribacter</taxon>
    </lineage>
</organism>
<gene>
    <name evidence="4" type="ORF">ACFPJ6_04140</name>
</gene>
<reference evidence="5" key="1">
    <citation type="journal article" date="2019" name="Int. J. Syst. Evol. Microbiol.">
        <title>The Global Catalogue of Microorganisms (GCM) 10K type strain sequencing project: providing services to taxonomists for standard genome sequencing and annotation.</title>
        <authorList>
            <consortium name="The Broad Institute Genomics Platform"/>
            <consortium name="The Broad Institute Genome Sequencing Center for Infectious Disease"/>
            <person name="Wu L."/>
            <person name="Ma J."/>
        </authorList>
    </citation>
    <scope>NUCLEOTIDE SEQUENCE [LARGE SCALE GENOMIC DNA]</scope>
    <source>
        <strain evidence="5">CCUG 43114</strain>
    </source>
</reference>
<evidence type="ECO:0000256" key="1">
    <source>
        <dbReference type="ARBA" id="ARBA00001933"/>
    </source>
</evidence>
<keyword evidence="2 3" id="KW-0663">Pyridoxal phosphate</keyword>
<dbReference type="Proteomes" id="UP001596122">
    <property type="component" value="Unassembled WGS sequence"/>
</dbReference>
<comment type="cofactor">
    <cofactor evidence="1 3">
        <name>pyridoxal 5'-phosphate</name>
        <dbReference type="ChEBI" id="CHEBI:597326"/>
    </cofactor>
</comment>
<dbReference type="PANTHER" id="PTHR11808:SF85">
    <property type="entry name" value="CYSTATHIONINE GAMMA-LYASE-RELATED"/>
    <property type="match status" value="1"/>
</dbReference>
<evidence type="ECO:0000256" key="3">
    <source>
        <dbReference type="RuleBase" id="RU362118"/>
    </source>
</evidence>
<dbReference type="Pfam" id="PF01053">
    <property type="entry name" value="Cys_Met_Meta_PP"/>
    <property type="match status" value="1"/>
</dbReference>
<protein>
    <submittedName>
        <fullName evidence="4">Trans-sulfuration enzyme family protein</fullName>
    </submittedName>
</protein>
<proteinExistence type="inferred from homology"/>
<evidence type="ECO:0000256" key="2">
    <source>
        <dbReference type="ARBA" id="ARBA00022898"/>
    </source>
</evidence>
<dbReference type="SUPFAM" id="SSF53383">
    <property type="entry name" value="PLP-dependent transferases"/>
    <property type="match status" value="1"/>
</dbReference>
<dbReference type="PIRSF" id="PIRSF001434">
    <property type="entry name" value="CGS"/>
    <property type="match status" value="1"/>
</dbReference>